<dbReference type="Proteomes" id="UP000217785">
    <property type="component" value="Unassembled WGS sequence"/>
</dbReference>
<evidence type="ECO:0000313" key="9">
    <source>
        <dbReference type="Proteomes" id="UP000217785"/>
    </source>
</evidence>
<comment type="cofactor">
    <cofactor evidence="1">
        <name>Mn(2+)</name>
        <dbReference type="ChEBI" id="CHEBI:29035"/>
    </cofactor>
</comment>
<evidence type="ECO:0000256" key="2">
    <source>
        <dbReference type="ARBA" id="ARBA00001946"/>
    </source>
</evidence>
<dbReference type="Pfam" id="PF00293">
    <property type="entry name" value="NUDIX"/>
    <property type="match status" value="1"/>
</dbReference>
<dbReference type="InterPro" id="IPR000086">
    <property type="entry name" value="NUDIX_hydrolase_dom"/>
</dbReference>
<dbReference type="EMBL" id="BDUF01000056">
    <property type="protein sequence ID" value="GAX90358.1"/>
    <property type="molecule type" value="Genomic_DNA"/>
</dbReference>
<dbReference type="InterPro" id="IPR045121">
    <property type="entry name" value="CoAse"/>
</dbReference>
<comment type="cofactor">
    <cofactor evidence="2">
        <name>Mg(2+)</name>
        <dbReference type="ChEBI" id="CHEBI:18420"/>
    </cofactor>
</comment>
<evidence type="ECO:0000256" key="4">
    <source>
        <dbReference type="ARBA" id="ARBA00022801"/>
    </source>
</evidence>
<dbReference type="Gene3D" id="3.90.79.10">
    <property type="entry name" value="Nucleoside Triphosphate Pyrophosphohydrolase"/>
    <property type="match status" value="1"/>
</dbReference>
<evidence type="ECO:0000256" key="6">
    <source>
        <dbReference type="ARBA" id="ARBA00023211"/>
    </source>
</evidence>
<reference evidence="9" key="1">
    <citation type="submission" date="2017-07" db="EMBL/GenBank/DDBJ databases">
        <title>Draft genome sequence of Effusibacillus lacus strain skLN1.</title>
        <authorList>
            <person name="Watanabe M."/>
            <person name="Kojima H."/>
            <person name="Fukui M."/>
        </authorList>
    </citation>
    <scope>NUCLEOTIDE SEQUENCE [LARGE SCALE GENOMIC DNA]</scope>
    <source>
        <strain evidence="9">skLN1</strain>
    </source>
</reference>
<keyword evidence="5" id="KW-0460">Magnesium</keyword>
<sequence>MDDIFRVLKDRNASIMGSENMHRFSVLLPLVERDGEVSVLFEERAHHLNRQPGEICFPGGRIDPEDSNELAAAIRETCEELGLEPDQIQPLGSLDYMVTPFLIVHPFVGWIADYRKIRPNPDEVSSVFCVPLEVLRNSKPEVHTVDLKVMPPDDFPFQLIQGGRNYKWRSGKIPQFFYFHGDRIIWGMTARILHHFLEVIKNEDEKSGPYFGSTN</sequence>
<evidence type="ECO:0000313" key="8">
    <source>
        <dbReference type="EMBL" id="GAX90358.1"/>
    </source>
</evidence>
<evidence type="ECO:0000256" key="5">
    <source>
        <dbReference type="ARBA" id="ARBA00022842"/>
    </source>
</evidence>
<evidence type="ECO:0000256" key="3">
    <source>
        <dbReference type="ARBA" id="ARBA00022723"/>
    </source>
</evidence>
<feature type="domain" description="Nudix hydrolase" evidence="7">
    <location>
        <begin position="21"/>
        <end position="155"/>
    </location>
</feature>
<accession>A0A292YK99</accession>
<dbReference type="CDD" id="cd03426">
    <property type="entry name" value="NUDIX_CoAse_Nudt7"/>
    <property type="match status" value="1"/>
</dbReference>
<dbReference type="GO" id="GO:0010945">
    <property type="term" value="F:coenzyme A diphosphatase activity"/>
    <property type="evidence" value="ECO:0007669"/>
    <property type="project" value="InterPro"/>
</dbReference>
<evidence type="ECO:0000259" key="7">
    <source>
        <dbReference type="PROSITE" id="PS51462"/>
    </source>
</evidence>
<dbReference type="PANTHER" id="PTHR12992:SF11">
    <property type="entry name" value="MITOCHONDRIAL COENZYME A DIPHOSPHATASE NUDT8"/>
    <property type="match status" value="1"/>
</dbReference>
<gene>
    <name evidence="8" type="ORF">EFBL_1984</name>
</gene>
<dbReference type="AlphaFoldDB" id="A0A292YK99"/>
<dbReference type="PANTHER" id="PTHR12992">
    <property type="entry name" value="NUDIX HYDROLASE"/>
    <property type="match status" value="1"/>
</dbReference>
<dbReference type="GO" id="GO:0046872">
    <property type="term" value="F:metal ion binding"/>
    <property type="evidence" value="ECO:0007669"/>
    <property type="project" value="UniProtKB-KW"/>
</dbReference>
<dbReference type="RefSeq" id="WP_231705759.1">
    <property type="nucleotide sequence ID" value="NZ_BDUF01000056.1"/>
</dbReference>
<keyword evidence="3" id="KW-0479">Metal-binding</keyword>
<proteinExistence type="predicted"/>
<dbReference type="PROSITE" id="PS51462">
    <property type="entry name" value="NUDIX"/>
    <property type="match status" value="1"/>
</dbReference>
<dbReference type="SUPFAM" id="SSF55811">
    <property type="entry name" value="Nudix"/>
    <property type="match status" value="1"/>
</dbReference>
<name>A0A292YK99_9BACL</name>
<organism evidence="8 9">
    <name type="scientific">Effusibacillus lacus</name>
    <dbReference type="NCBI Taxonomy" id="1348429"/>
    <lineage>
        <taxon>Bacteria</taxon>
        <taxon>Bacillati</taxon>
        <taxon>Bacillota</taxon>
        <taxon>Bacilli</taxon>
        <taxon>Bacillales</taxon>
        <taxon>Alicyclobacillaceae</taxon>
        <taxon>Effusibacillus</taxon>
    </lineage>
</organism>
<protein>
    <submittedName>
        <fullName evidence="8">Coenzyme A pyrophosphatase</fullName>
    </submittedName>
</protein>
<evidence type="ECO:0000256" key="1">
    <source>
        <dbReference type="ARBA" id="ARBA00001936"/>
    </source>
</evidence>
<keyword evidence="6" id="KW-0464">Manganese</keyword>
<comment type="caution">
    <text evidence="8">The sequence shown here is derived from an EMBL/GenBank/DDBJ whole genome shotgun (WGS) entry which is preliminary data.</text>
</comment>
<keyword evidence="4" id="KW-0378">Hydrolase</keyword>
<dbReference type="InterPro" id="IPR015797">
    <property type="entry name" value="NUDIX_hydrolase-like_dom_sf"/>
</dbReference>
<keyword evidence="9" id="KW-1185">Reference proteome</keyword>